<dbReference type="GeneID" id="63846699"/>
<dbReference type="Pfam" id="PF17862">
    <property type="entry name" value="AAA_lid_3"/>
    <property type="match status" value="1"/>
</dbReference>
<dbReference type="FunFam" id="1.10.8.60:FF:000257">
    <property type="entry name" value="Transitional endoplasmic reticulum ATPase TER94-like Protein"/>
    <property type="match status" value="1"/>
</dbReference>
<reference evidence="5" key="1">
    <citation type="submission" date="2020-01" db="EMBL/GenBank/DDBJ databases">
        <authorList>
            <consortium name="DOE Joint Genome Institute"/>
            <person name="Haridas S."/>
            <person name="Albert R."/>
            <person name="Binder M."/>
            <person name="Bloem J."/>
            <person name="Labutti K."/>
            <person name="Salamov A."/>
            <person name="Andreopoulos B."/>
            <person name="Baker S.E."/>
            <person name="Barry K."/>
            <person name="Bills G."/>
            <person name="Bluhm B.H."/>
            <person name="Cannon C."/>
            <person name="Castanera R."/>
            <person name="Culley D.E."/>
            <person name="Daum C."/>
            <person name="Ezra D."/>
            <person name="Gonzalez J.B."/>
            <person name="Henrissat B."/>
            <person name="Kuo A."/>
            <person name="Liang C."/>
            <person name="Lipzen A."/>
            <person name="Lutzoni F."/>
            <person name="Magnuson J."/>
            <person name="Mondo S."/>
            <person name="Nolan M."/>
            <person name="Ohm R."/>
            <person name="Pangilinan J."/>
            <person name="Park H.-J."/>
            <person name="Ramirez L."/>
            <person name="Alfaro M."/>
            <person name="Sun H."/>
            <person name="Tritt A."/>
            <person name="Yoshinaga Y."/>
            <person name="Zwiers L.-H."/>
            <person name="Turgeon B.G."/>
            <person name="Goodwin S.B."/>
            <person name="Spatafora J.W."/>
            <person name="Crous P.W."/>
            <person name="Grigoriev I.V."/>
        </authorList>
    </citation>
    <scope>NUCLEOTIDE SEQUENCE</scope>
    <source>
        <strain evidence="5">CBS 394.84</strain>
    </source>
</reference>
<accession>A0A9P4GBV2</accession>
<evidence type="ECO:0000256" key="1">
    <source>
        <dbReference type="ARBA" id="ARBA00022741"/>
    </source>
</evidence>
<name>A0A9P4GBV2_9PLEO</name>
<dbReference type="SMART" id="SM00382">
    <property type="entry name" value="AAA"/>
    <property type="match status" value="2"/>
</dbReference>
<gene>
    <name evidence="5" type="ORF">K460DRAFT_293745</name>
</gene>
<organism evidence="5 6">
    <name type="scientific">Cucurbitaria berberidis CBS 394.84</name>
    <dbReference type="NCBI Taxonomy" id="1168544"/>
    <lineage>
        <taxon>Eukaryota</taxon>
        <taxon>Fungi</taxon>
        <taxon>Dikarya</taxon>
        <taxon>Ascomycota</taxon>
        <taxon>Pezizomycotina</taxon>
        <taxon>Dothideomycetes</taxon>
        <taxon>Pleosporomycetidae</taxon>
        <taxon>Pleosporales</taxon>
        <taxon>Pleosporineae</taxon>
        <taxon>Cucurbitariaceae</taxon>
        <taxon>Cucurbitaria</taxon>
    </lineage>
</organism>
<sequence length="745" mass="82612">MSTGTAFALRPLERNPPNAPSNALEGSFRVHLSQKEQKNLGLTNGDLVRLNTLAGFKGYGVAWTASQTNPGNKPIAKVTDLLREHYDLSLNDPVFIEKVSDSWKPLRSIEVSLPELSDQLAKFISTEELLYWVQYALVDLDIILPGYSFPVQQKGPRNQPKGAKLRVIVQNIEPLPNEKHPFYFDPLKTQVTTATKIPTHSPAQSSPGVLQVKSDGIGGLSEQVAAINRDLFFLTNVALTLPDQHLLGPTAYLLHGPEGTGKSLLLERLADCSWQEVYRVSPESHPKGQAKAISETFEDARQNQPSLILMDNLDRFLEKAESLVTKLRIELSKLEGSQVVVAAATRSIYDVDASLRTTSAFKNELELFPPNVKQREDILRQIVGPTRLLSNVDFFAVAERSHGFVGRDIHKLCGLARNRRVQQVYESLDDDKKAAFSDTLEKTDFVAQEDFDAVIDQVQPTVLKDSILEVPKVRWTDIAGLDHVRALLEAITIRPFKYPDLDVKFGGPQSRKGVLLYGPPGCAKTLIAQAVATESNQNFLAVKGSELIKMYVGESERAVRDIFRRARAAKPCIIFFDEIDSIGKSREKTQDSGLNVVATLLNEMDGIEALKDVFIIGATNRPDILDSALIRTGRFDAHIHIGLPTEEARKQILQIHTKKRPLAADVDLSVVAARTEGSSGADISGLCSVAVELAISEYEKDPDREPQICMCHFEQALQQHVPHTVKAEAERYQNWRPGMSLSVDQ</sequence>
<keyword evidence="2" id="KW-0067">ATP-binding</keyword>
<dbReference type="PROSITE" id="PS00674">
    <property type="entry name" value="AAA"/>
    <property type="match status" value="1"/>
</dbReference>
<dbReference type="Gene3D" id="3.40.50.300">
    <property type="entry name" value="P-loop containing nucleotide triphosphate hydrolases"/>
    <property type="match status" value="2"/>
</dbReference>
<dbReference type="Gene3D" id="1.10.8.60">
    <property type="match status" value="2"/>
</dbReference>
<dbReference type="InterPro" id="IPR050168">
    <property type="entry name" value="AAA_ATPase_domain"/>
</dbReference>
<feature type="region of interest" description="Disordered" evidence="3">
    <location>
        <begin position="1"/>
        <end position="22"/>
    </location>
</feature>
<dbReference type="GO" id="GO:0016887">
    <property type="term" value="F:ATP hydrolysis activity"/>
    <property type="evidence" value="ECO:0007669"/>
    <property type="project" value="InterPro"/>
</dbReference>
<feature type="domain" description="AAA+ ATPase" evidence="4">
    <location>
        <begin position="248"/>
        <end position="371"/>
    </location>
</feature>
<protein>
    <submittedName>
        <fullName evidence="5">AAA-domain-containing protein</fullName>
    </submittedName>
</protein>
<dbReference type="InterPro" id="IPR003959">
    <property type="entry name" value="ATPase_AAA_core"/>
</dbReference>
<dbReference type="Pfam" id="PF00004">
    <property type="entry name" value="AAA"/>
    <property type="match status" value="2"/>
</dbReference>
<dbReference type="InterPro" id="IPR027417">
    <property type="entry name" value="P-loop_NTPase"/>
</dbReference>
<evidence type="ECO:0000256" key="3">
    <source>
        <dbReference type="SAM" id="MobiDB-lite"/>
    </source>
</evidence>
<proteinExistence type="predicted"/>
<dbReference type="FunFam" id="3.40.50.300:FF:002219">
    <property type="entry name" value="Transitional endoplasmic reticulum ATPase"/>
    <property type="match status" value="1"/>
</dbReference>
<evidence type="ECO:0000256" key="2">
    <source>
        <dbReference type="ARBA" id="ARBA00022840"/>
    </source>
</evidence>
<dbReference type="FunFam" id="1.10.8.60:FF:000178">
    <property type="entry name" value="CDC48/VCP homolog, AAA superfamily"/>
    <property type="match status" value="1"/>
</dbReference>
<dbReference type="PANTHER" id="PTHR23077:SF27">
    <property type="entry name" value="ATPASE FAMILY GENE 2 PROTEIN HOMOLOG A"/>
    <property type="match status" value="1"/>
</dbReference>
<dbReference type="AlphaFoldDB" id="A0A9P4GBV2"/>
<dbReference type="PANTHER" id="PTHR23077">
    <property type="entry name" value="AAA-FAMILY ATPASE"/>
    <property type="match status" value="1"/>
</dbReference>
<dbReference type="OrthoDB" id="27435at2759"/>
<dbReference type="EMBL" id="ML976618">
    <property type="protein sequence ID" value="KAF1842562.1"/>
    <property type="molecule type" value="Genomic_DNA"/>
</dbReference>
<dbReference type="RefSeq" id="XP_040785125.1">
    <property type="nucleotide sequence ID" value="XM_040929447.1"/>
</dbReference>
<dbReference type="GO" id="GO:0005524">
    <property type="term" value="F:ATP binding"/>
    <property type="evidence" value="ECO:0007669"/>
    <property type="project" value="UniProtKB-KW"/>
</dbReference>
<evidence type="ECO:0000313" key="6">
    <source>
        <dbReference type="Proteomes" id="UP000800039"/>
    </source>
</evidence>
<dbReference type="InterPro" id="IPR003593">
    <property type="entry name" value="AAA+_ATPase"/>
</dbReference>
<evidence type="ECO:0000313" key="5">
    <source>
        <dbReference type="EMBL" id="KAF1842562.1"/>
    </source>
</evidence>
<comment type="caution">
    <text evidence="5">The sequence shown here is derived from an EMBL/GenBank/DDBJ whole genome shotgun (WGS) entry which is preliminary data.</text>
</comment>
<keyword evidence="6" id="KW-1185">Reference proteome</keyword>
<keyword evidence="1" id="KW-0547">Nucleotide-binding</keyword>
<evidence type="ECO:0000259" key="4">
    <source>
        <dbReference type="SMART" id="SM00382"/>
    </source>
</evidence>
<dbReference type="Proteomes" id="UP000800039">
    <property type="component" value="Unassembled WGS sequence"/>
</dbReference>
<dbReference type="GO" id="GO:0005737">
    <property type="term" value="C:cytoplasm"/>
    <property type="evidence" value="ECO:0007669"/>
    <property type="project" value="TreeGrafter"/>
</dbReference>
<dbReference type="SUPFAM" id="SSF52540">
    <property type="entry name" value="P-loop containing nucleoside triphosphate hydrolases"/>
    <property type="match status" value="2"/>
</dbReference>
<feature type="domain" description="AAA+ ATPase" evidence="4">
    <location>
        <begin position="510"/>
        <end position="645"/>
    </location>
</feature>
<dbReference type="InterPro" id="IPR003960">
    <property type="entry name" value="ATPase_AAA_CS"/>
</dbReference>
<dbReference type="InterPro" id="IPR041569">
    <property type="entry name" value="AAA_lid_3"/>
</dbReference>